<dbReference type="AlphaFoldDB" id="A0A7E4UT66"/>
<reference evidence="4" key="1">
    <citation type="journal article" date="2013" name="Genetics">
        <title>The draft genome and transcriptome of Panagrellus redivivus are shaped by the harsh demands of a free-living lifestyle.</title>
        <authorList>
            <person name="Srinivasan J."/>
            <person name="Dillman A.R."/>
            <person name="Macchietto M.G."/>
            <person name="Heikkinen L."/>
            <person name="Lakso M."/>
            <person name="Fracchia K.M."/>
            <person name="Antoshechkin I."/>
            <person name="Mortazavi A."/>
            <person name="Wong G."/>
            <person name="Sternberg P.W."/>
        </authorList>
    </citation>
    <scope>NUCLEOTIDE SEQUENCE [LARGE SCALE GENOMIC DNA]</scope>
    <source>
        <strain evidence="4">MT8872</strain>
    </source>
</reference>
<keyword evidence="4" id="KW-1185">Reference proteome</keyword>
<keyword evidence="3" id="KW-0732">Signal</keyword>
<sequence length="484" mass="53443">MLLLALLSVAIISASAQDSIVKYVDEGALLLGNGNISLNDPNPITITIDNYKQCVGNLILCFASVESLTDADCSLHFCDVSIHVQTMTSISAQAKFRGNSADFVLTVKEGPLSCHPEVTDGYHRYEVKLLPKHCQVIVKGAKPPGNDSDTGTSEIAEVLSDDHASSEEAVATTPKDSAASSTNTIWYIVGGVVAFLIILIITCIVLFIFVIKPWLARRRTNRRPSQTTLSKSVMKSSAQSSKKSEVYKTDIKPGHNETLSGSVEPSIEATNKPQMSEKKEWTPSEIKRIMPFIESVLMSLGRLNHIPDDTHQLIENLWDANVVHEVSDLEKIVLRAPADEAYVALIQMIPDLDHQLLKHKAKYGTIDTTDEPWEYANKAENPASMMYRLFAMSYPDVFKGVEGKLEDPVVSKLSIPGLYSLLFVDGFDEGFKKKLIVEMRARAAIILDQFTVTDLQGSAFPMHQLAIQYQLDRNGFILGSNVRD</sequence>
<evidence type="ECO:0000256" key="1">
    <source>
        <dbReference type="SAM" id="MobiDB-lite"/>
    </source>
</evidence>
<proteinExistence type="predicted"/>
<feature type="compositionally biased region" description="Basic and acidic residues" evidence="1">
    <location>
        <begin position="242"/>
        <end position="255"/>
    </location>
</feature>
<feature type="compositionally biased region" description="Polar residues" evidence="1">
    <location>
        <begin position="257"/>
        <end position="274"/>
    </location>
</feature>
<feature type="compositionally biased region" description="Low complexity" evidence="1">
    <location>
        <begin position="230"/>
        <end position="241"/>
    </location>
</feature>
<keyword evidence="2" id="KW-1133">Transmembrane helix</keyword>
<name>A0A7E4UT66_PANRE</name>
<keyword evidence="2" id="KW-0812">Transmembrane</keyword>
<evidence type="ECO:0000313" key="4">
    <source>
        <dbReference type="Proteomes" id="UP000492821"/>
    </source>
</evidence>
<organism evidence="4 5">
    <name type="scientific">Panagrellus redivivus</name>
    <name type="common">Microworm</name>
    <dbReference type="NCBI Taxonomy" id="6233"/>
    <lineage>
        <taxon>Eukaryota</taxon>
        <taxon>Metazoa</taxon>
        <taxon>Ecdysozoa</taxon>
        <taxon>Nematoda</taxon>
        <taxon>Chromadorea</taxon>
        <taxon>Rhabditida</taxon>
        <taxon>Tylenchina</taxon>
        <taxon>Panagrolaimomorpha</taxon>
        <taxon>Panagrolaimoidea</taxon>
        <taxon>Panagrolaimidae</taxon>
        <taxon>Panagrellus</taxon>
    </lineage>
</organism>
<evidence type="ECO:0000313" key="5">
    <source>
        <dbReference type="WBParaSite" id="Pan_g1255.t1"/>
    </source>
</evidence>
<accession>A0A7E4UT66</accession>
<evidence type="ECO:0000256" key="2">
    <source>
        <dbReference type="SAM" id="Phobius"/>
    </source>
</evidence>
<keyword evidence="2" id="KW-0472">Membrane</keyword>
<reference evidence="5" key="2">
    <citation type="submission" date="2020-10" db="UniProtKB">
        <authorList>
            <consortium name="WormBaseParasite"/>
        </authorList>
    </citation>
    <scope>IDENTIFICATION</scope>
</reference>
<dbReference type="WBParaSite" id="Pan_g1255.t1">
    <property type="protein sequence ID" value="Pan_g1255.t1"/>
    <property type="gene ID" value="Pan_g1255"/>
</dbReference>
<dbReference type="Proteomes" id="UP000492821">
    <property type="component" value="Unassembled WGS sequence"/>
</dbReference>
<feature type="transmembrane region" description="Helical" evidence="2">
    <location>
        <begin position="185"/>
        <end position="211"/>
    </location>
</feature>
<feature type="signal peptide" evidence="3">
    <location>
        <begin position="1"/>
        <end position="16"/>
    </location>
</feature>
<protein>
    <submittedName>
        <fullName evidence="5">ZP domain-containing protein</fullName>
    </submittedName>
</protein>
<feature type="chain" id="PRO_5028987222" evidence="3">
    <location>
        <begin position="17"/>
        <end position="484"/>
    </location>
</feature>
<feature type="region of interest" description="Disordered" evidence="1">
    <location>
        <begin position="221"/>
        <end position="280"/>
    </location>
</feature>
<evidence type="ECO:0000256" key="3">
    <source>
        <dbReference type="SAM" id="SignalP"/>
    </source>
</evidence>